<evidence type="ECO:0000256" key="2">
    <source>
        <dbReference type="ARBA" id="ARBA00002988"/>
    </source>
</evidence>
<keyword evidence="17" id="KW-0670">Pyruvate</keyword>
<gene>
    <name evidence="17" type="ORF">L21SP5_00058</name>
</gene>
<evidence type="ECO:0000256" key="9">
    <source>
        <dbReference type="ARBA" id="ARBA00022741"/>
    </source>
</evidence>
<protein>
    <recommendedName>
        <fullName evidence="6">Phosphoenolpyruvate synthase</fullName>
        <ecNumber evidence="5">2.7.9.2</ecNumber>
    </recommendedName>
    <alternativeName>
        <fullName evidence="13">Pyruvate, water dikinase</fullName>
    </alternativeName>
</protein>
<dbReference type="SUPFAM" id="SSF56059">
    <property type="entry name" value="Glutathione synthetase ATP-binding domain-like"/>
    <property type="match status" value="1"/>
</dbReference>
<feature type="domain" description="Pyruvate phosphate dikinase AMP/ATP-binding" evidence="16">
    <location>
        <begin position="612"/>
        <end position="980"/>
    </location>
</feature>
<evidence type="ECO:0000313" key="17">
    <source>
        <dbReference type="EMBL" id="ALO13740.1"/>
    </source>
</evidence>
<evidence type="ECO:0000256" key="7">
    <source>
        <dbReference type="ARBA" id="ARBA00022679"/>
    </source>
</evidence>
<sequence>MNQNNQQDDTRGYGDLEKDLTRQQYEKLKAENKERLKELACINETTQILKQAKNVEEAMQKITQAIPRGMQYPEDTTARITYDGKVFTSVNFRGSQWVLRQTFDTIDKRVGAIEIFYTRKHPDLDEGPFLKEERDLIDNLTSLFKGYLDGDIANKLSRPNQIYSSPETISVEKPRRRKLLQLFLNRNNYNRDLYHDLMPFKIKEILLVASLYDAFSIESGGRFSEYVLRQYERLNLTSVPRITGVSDPEEAMEHLRSKHYDMVIMMIGLDTRRPFNLAARIKESFPYLPVFALLNNNENLLTLEERRKKMPVIDKIFVWKGDSRVFFTMIKLIEDKINVDNDTRLGLVRVIILVEDAAPYYSRYLPMLYNIVMEQTRRIIDDVSTDDLYKVLRLRTRPKILLATTYEEAMHIYEKYGSQLLCLITDVEFERNEKLDKKAGIHLVKEIKADRKELPTVIQSSYEKYDEIASELECAFINKKSESLMQDLRTFILHNLGFGNFVFRDLHGREIAVARTLREFENLLHTIPDESILFHGKKNHFSLWLMARGEIQVAHIIHPAQIADFPSTDDLRQFIINVLNKFRNEQNQGKVVPFHVSDIDDHTSIVLLGEGNLGGKGRGLAFINTLIHNYDFSQHVPGINIRTPNTSIIGTDEFQQFLEINSLNKKVYNEKDENKIRKWFIKAELSDQLKDKLYKFLKFIEKPIAVRSSGMFEDSLHQPFAGIFETYILPNNDPDIQVRLKQLQNAIKLVYASVFSKLARGYVEAISYKIEEEMMAVVIQEVVGNQYGDYYYPHISGVAQSYNYYPISHMNPEDGMAVAALGLGKYVVDGEKAYRFSPKYPQTLVHSLKDLYKNSQVEFYAVDMKRDNIDFEKGDMAGLIRLDIDDAEMHGTIKHLASVYEPDGDRLMPGLNHAGPRIINFANILQHNYIPLAETLQAVLDIVEEALGSPVEIEWAVDLNKDKDGKASFYLLQIKPQISTWEGFSIDEEALKEENILLYTDKAMGNGIIEDIEDIVIINRDKFEKSATMEMAEEVDQINEQMKKEGRQYLLIGPGRWGTRDRWIGIPVEWPQISNAKVIVETDMDGFPLDASSGSHFFHNVTSMNIGYFSVTQSSKKQTINWDFIENQPLHQELKHFNHFRLDSPVKIMIDGKKRLGVITY</sequence>
<dbReference type="AlphaFoldDB" id="A0A0S2HUX2"/>
<comment type="catalytic activity">
    <reaction evidence="14">
        <text>pyruvate + ATP + H2O = phosphoenolpyruvate + AMP + phosphate + 2 H(+)</text>
        <dbReference type="Rhea" id="RHEA:11364"/>
        <dbReference type="ChEBI" id="CHEBI:15361"/>
        <dbReference type="ChEBI" id="CHEBI:15377"/>
        <dbReference type="ChEBI" id="CHEBI:15378"/>
        <dbReference type="ChEBI" id="CHEBI:30616"/>
        <dbReference type="ChEBI" id="CHEBI:43474"/>
        <dbReference type="ChEBI" id="CHEBI:58702"/>
        <dbReference type="ChEBI" id="CHEBI:456215"/>
        <dbReference type="EC" id="2.7.9.2"/>
    </reaction>
</comment>
<keyword evidence="18" id="KW-1185">Reference proteome</keyword>
<evidence type="ECO:0000313" key="18">
    <source>
        <dbReference type="Proteomes" id="UP000064893"/>
    </source>
</evidence>
<dbReference type="PANTHER" id="PTHR43030">
    <property type="entry name" value="PHOSPHOENOLPYRUVATE SYNTHASE"/>
    <property type="match status" value="1"/>
</dbReference>
<dbReference type="OrthoDB" id="9812167at2"/>
<name>A0A0S2HUX2_9BACT</name>
<evidence type="ECO:0000256" key="4">
    <source>
        <dbReference type="ARBA" id="ARBA00007837"/>
    </source>
</evidence>
<evidence type="ECO:0000256" key="15">
    <source>
        <dbReference type="SAM" id="Coils"/>
    </source>
</evidence>
<evidence type="ECO:0000259" key="16">
    <source>
        <dbReference type="Pfam" id="PF01326"/>
    </source>
</evidence>
<evidence type="ECO:0000256" key="1">
    <source>
        <dbReference type="ARBA" id="ARBA00001946"/>
    </source>
</evidence>
<keyword evidence="8" id="KW-0479">Metal-binding</keyword>
<comment type="pathway">
    <text evidence="3">Carbohydrate biosynthesis; gluconeogenesis.</text>
</comment>
<evidence type="ECO:0000256" key="13">
    <source>
        <dbReference type="ARBA" id="ARBA00033470"/>
    </source>
</evidence>
<comment type="similarity">
    <text evidence="4">Belongs to the PEP-utilizing enzyme family.</text>
</comment>
<evidence type="ECO:0000256" key="8">
    <source>
        <dbReference type="ARBA" id="ARBA00022723"/>
    </source>
</evidence>
<keyword evidence="9" id="KW-0547">Nucleotide-binding</keyword>
<dbReference type="PATRIC" id="fig|1307839.3.peg.56"/>
<feature type="coiled-coil region" evidence="15">
    <location>
        <begin position="18"/>
        <end position="45"/>
    </location>
</feature>
<dbReference type="KEGG" id="blq:L21SP5_00058"/>
<dbReference type="InterPro" id="IPR006319">
    <property type="entry name" value="PEP_synth"/>
</dbReference>
<comment type="cofactor">
    <cofactor evidence="1">
        <name>Mg(2+)</name>
        <dbReference type="ChEBI" id="CHEBI:18420"/>
    </cofactor>
</comment>
<evidence type="ECO:0000256" key="11">
    <source>
        <dbReference type="ARBA" id="ARBA00022840"/>
    </source>
</evidence>
<evidence type="ECO:0000256" key="14">
    <source>
        <dbReference type="ARBA" id="ARBA00047700"/>
    </source>
</evidence>
<dbReference type="GO" id="GO:0008986">
    <property type="term" value="F:pyruvate, water dikinase activity"/>
    <property type="evidence" value="ECO:0007669"/>
    <property type="project" value="UniProtKB-EC"/>
</dbReference>
<reference evidence="17 18" key="1">
    <citation type="submission" date="2015-11" db="EMBL/GenBank/DDBJ databases">
        <title>Description and complete genome sequence of a novel strain predominating in hypersaline microbial mats and representing a new family of the Bacteriodetes phylum.</title>
        <authorList>
            <person name="Spring S."/>
            <person name="Bunk B."/>
            <person name="Sproer C."/>
            <person name="Klenk H.-P."/>
        </authorList>
    </citation>
    <scope>NUCLEOTIDE SEQUENCE [LARGE SCALE GENOMIC DNA]</scope>
    <source>
        <strain evidence="17 18">L21-Spi-D4</strain>
    </source>
</reference>
<evidence type="ECO:0000256" key="3">
    <source>
        <dbReference type="ARBA" id="ARBA00004742"/>
    </source>
</evidence>
<dbReference type="EC" id="2.7.9.2" evidence="5"/>
<keyword evidence="7" id="KW-0808">Transferase</keyword>
<keyword evidence="10" id="KW-0418">Kinase</keyword>
<dbReference type="RefSeq" id="WP_081421397.1">
    <property type="nucleotide sequence ID" value="NZ_CP013118.1"/>
</dbReference>
<dbReference type="GO" id="GO:0005524">
    <property type="term" value="F:ATP binding"/>
    <property type="evidence" value="ECO:0007669"/>
    <property type="project" value="UniProtKB-KW"/>
</dbReference>
<evidence type="ECO:0000256" key="12">
    <source>
        <dbReference type="ARBA" id="ARBA00022842"/>
    </source>
</evidence>
<dbReference type="Gene3D" id="3.30.1490.20">
    <property type="entry name" value="ATP-grasp fold, A domain"/>
    <property type="match status" value="1"/>
</dbReference>
<evidence type="ECO:0000256" key="6">
    <source>
        <dbReference type="ARBA" id="ARBA00021623"/>
    </source>
</evidence>
<accession>A0A0S2HUX2</accession>
<proteinExistence type="inferred from homology"/>
<organism evidence="17 18">
    <name type="scientific">Salinivirga cyanobacteriivorans</name>
    <dbReference type="NCBI Taxonomy" id="1307839"/>
    <lineage>
        <taxon>Bacteria</taxon>
        <taxon>Pseudomonadati</taxon>
        <taxon>Bacteroidota</taxon>
        <taxon>Bacteroidia</taxon>
        <taxon>Bacteroidales</taxon>
        <taxon>Salinivirgaceae</taxon>
        <taxon>Salinivirga</taxon>
    </lineage>
</organism>
<dbReference type="Pfam" id="PF01326">
    <property type="entry name" value="PPDK_N"/>
    <property type="match status" value="1"/>
</dbReference>
<evidence type="ECO:0000256" key="10">
    <source>
        <dbReference type="ARBA" id="ARBA00022777"/>
    </source>
</evidence>
<evidence type="ECO:0000256" key="5">
    <source>
        <dbReference type="ARBA" id="ARBA00011996"/>
    </source>
</evidence>
<dbReference type="InterPro" id="IPR002192">
    <property type="entry name" value="PPDK_AMP/ATP-bd"/>
</dbReference>
<keyword evidence="12" id="KW-0460">Magnesium</keyword>
<dbReference type="PANTHER" id="PTHR43030:SF1">
    <property type="entry name" value="PHOSPHOENOLPYRUVATE SYNTHASE"/>
    <property type="match status" value="1"/>
</dbReference>
<dbReference type="EMBL" id="CP013118">
    <property type="protein sequence ID" value="ALO13740.1"/>
    <property type="molecule type" value="Genomic_DNA"/>
</dbReference>
<dbReference type="STRING" id="1307839.L21SP5_00058"/>
<dbReference type="Proteomes" id="UP000064893">
    <property type="component" value="Chromosome"/>
</dbReference>
<dbReference type="GO" id="GO:0046872">
    <property type="term" value="F:metal ion binding"/>
    <property type="evidence" value="ECO:0007669"/>
    <property type="project" value="UniProtKB-KW"/>
</dbReference>
<keyword evidence="15" id="KW-0175">Coiled coil</keyword>
<dbReference type="InterPro" id="IPR013815">
    <property type="entry name" value="ATP_grasp_subdomain_1"/>
</dbReference>
<keyword evidence="11" id="KW-0067">ATP-binding</keyword>
<comment type="function">
    <text evidence="2">Catalyzes the phosphorylation of pyruvate to phosphoenolpyruvate.</text>
</comment>